<keyword evidence="3" id="KW-1185">Reference proteome</keyword>
<name>E9HGA3_DAPPU</name>
<dbReference type="Proteomes" id="UP000000305">
    <property type="component" value="Unassembled WGS sequence"/>
</dbReference>
<gene>
    <name evidence="2" type="ORF">DAPPUDRAFT_329330</name>
</gene>
<dbReference type="InParanoid" id="E9HGA3"/>
<dbReference type="AlphaFoldDB" id="E9HGA3"/>
<proteinExistence type="predicted"/>
<dbReference type="EMBL" id="GL732640">
    <property type="protein sequence ID" value="EFX69187.1"/>
    <property type="molecule type" value="Genomic_DNA"/>
</dbReference>
<evidence type="ECO:0000313" key="3">
    <source>
        <dbReference type="Proteomes" id="UP000000305"/>
    </source>
</evidence>
<feature type="domain" description="Retroviral polymerase SH3-like" evidence="1">
    <location>
        <begin position="79"/>
        <end position="129"/>
    </location>
</feature>
<sequence>MANQMIENHLRDVNHVPKFEGTNFREWNFELRMIFQQLGLLGLVEGREGHTLPEEIRDDPDNPQRITNVAAIDAWILRDLDARCLEGAFVGVSNTQKASRIYVTSPSPRIIVSYDVKVDETVMYSTTKKQNGPQWTEPTDRTEPIICDPTDNAVEADQKLTTTAQPSNSDPVNEAIQVDQVFPEEMIHLEAMPEEVPHRDEPTHDIIQEEAVQNPIILENDNNVADIPNTDDRNETTSIRRSSRLPHYSERYLAYRKSLGRQAVCFAMPASTEDTNAVPVEPSSYTEATTCPDADKPGSVNSLLFRHHQVRPGVKAIGFLNLMMAVA</sequence>
<protein>
    <recommendedName>
        <fullName evidence="1">Retroviral polymerase SH3-like domain-containing protein</fullName>
    </recommendedName>
</protein>
<dbReference type="PhylomeDB" id="E9HGA3"/>
<evidence type="ECO:0000259" key="1">
    <source>
        <dbReference type="Pfam" id="PF25597"/>
    </source>
</evidence>
<dbReference type="KEGG" id="dpx:DAPPUDRAFT_329330"/>
<dbReference type="Pfam" id="PF25597">
    <property type="entry name" value="SH3_retrovirus"/>
    <property type="match status" value="1"/>
</dbReference>
<dbReference type="InterPro" id="IPR057670">
    <property type="entry name" value="SH3_retrovirus"/>
</dbReference>
<evidence type="ECO:0000313" key="2">
    <source>
        <dbReference type="EMBL" id="EFX69187.1"/>
    </source>
</evidence>
<dbReference type="HOGENOM" id="CLU_850626_0_0_1"/>
<reference evidence="2 3" key="1">
    <citation type="journal article" date="2011" name="Science">
        <title>The ecoresponsive genome of Daphnia pulex.</title>
        <authorList>
            <person name="Colbourne J.K."/>
            <person name="Pfrender M.E."/>
            <person name="Gilbert D."/>
            <person name="Thomas W.K."/>
            <person name="Tucker A."/>
            <person name="Oakley T.H."/>
            <person name="Tokishita S."/>
            <person name="Aerts A."/>
            <person name="Arnold G.J."/>
            <person name="Basu M.K."/>
            <person name="Bauer D.J."/>
            <person name="Caceres C.E."/>
            <person name="Carmel L."/>
            <person name="Casola C."/>
            <person name="Choi J.H."/>
            <person name="Detter J.C."/>
            <person name="Dong Q."/>
            <person name="Dusheyko S."/>
            <person name="Eads B.D."/>
            <person name="Frohlich T."/>
            <person name="Geiler-Samerotte K.A."/>
            <person name="Gerlach D."/>
            <person name="Hatcher P."/>
            <person name="Jogdeo S."/>
            <person name="Krijgsveld J."/>
            <person name="Kriventseva E.V."/>
            <person name="Kultz D."/>
            <person name="Laforsch C."/>
            <person name="Lindquist E."/>
            <person name="Lopez J."/>
            <person name="Manak J.R."/>
            <person name="Muller J."/>
            <person name="Pangilinan J."/>
            <person name="Patwardhan R.P."/>
            <person name="Pitluck S."/>
            <person name="Pritham E.J."/>
            <person name="Rechtsteiner A."/>
            <person name="Rho M."/>
            <person name="Rogozin I.B."/>
            <person name="Sakarya O."/>
            <person name="Salamov A."/>
            <person name="Schaack S."/>
            <person name="Shapiro H."/>
            <person name="Shiga Y."/>
            <person name="Skalitzky C."/>
            <person name="Smith Z."/>
            <person name="Souvorov A."/>
            <person name="Sung W."/>
            <person name="Tang Z."/>
            <person name="Tsuchiya D."/>
            <person name="Tu H."/>
            <person name="Vos H."/>
            <person name="Wang M."/>
            <person name="Wolf Y.I."/>
            <person name="Yamagata H."/>
            <person name="Yamada T."/>
            <person name="Ye Y."/>
            <person name="Shaw J.R."/>
            <person name="Andrews J."/>
            <person name="Crease T.J."/>
            <person name="Tang H."/>
            <person name="Lucas S.M."/>
            <person name="Robertson H.M."/>
            <person name="Bork P."/>
            <person name="Koonin E.V."/>
            <person name="Zdobnov E.M."/>
            <person name="Grigoriev I.V."/>
            <person name="Lynch M."/>
            <person name="Boore J.L."/>
        </authorList>
    </citation>
    <scope>NUCLEOTIDE SEQUENCE [LARGE SCALE GENOMIC DNA]</scope>
</reference>
<dbReference type="OrthoDB" id="413361at2759"/>
<accession>E9HGA3</accession>
<organism evidence="2 3">
    <name type="scientific">Daphnia pulex</name>
    <name type="common">Water flea</name>
    <dbReference type="NCBI Taxonomy" id="6669"/>
    <lineage>
        <taxon>Eukaryota</taxon>
        <taxon>Metazoa</taxon>
        <taxon>Ecdysozoa</taxon>
        <taxon>Arthropoda</taxon>
        <taxon>Crustacea</taxon>
        <taxon>Branchiopoda</taxon>
        <taxon>Diplostraca</taxon>
        <taxon>Cladocera</taxon>
        <taxon>Anomopoda</taxon>
        <taxon>Daphniidae</taxon>
        <taxon>Daphnia</taxon>
    </lineage>
</organism>